<reference evidence="1" key="1">
    <citation type="submission" date="2022-06" db="EMBL/GenBank/DDBJ databases">
        <title>CFH 74404 Thermomicrobiaceae sp.</title>
        <authorList>
            <person name="Ming H."/>
            <person name="Li W.-J."/>
            <person name="Zhao Z."/>
        </authorList>
    </citation>
    <scope>NUCLEOTIDE SEQUENCE</scope>
    <source>
        <strain evidence="1">CFH 74404</strain>
    </source>
</reference>
<dbReference type="RefSeq" id="WP_284056977.1">
    <property type="nucleotide sequence ID" value="NZ_JAMSLR010000005.1"/>
</dbReference>
<accession>A0AA41WFN7</accession>
<gene>
    <name evidence="1" type="ORF">NET02_08565</name>
</gene>
<organism evidence="1 2">
    <name type="scientific">Thermalbibacter longus</name>
    <dbReference type="NCBI Taxonomy" id="2951981"/>
    <lineage>
        <taxon>Bacteria</taxon>
        <taxon>Pseudomonadati</taxon>
        <taxon>Thermomicrobiota</taxon>
        <taxon>Thermomicrobia</taxon>
        <taxon>Thermomicrobiales</taxon>
        <taxon>Thermomicrobiaceae</taxon>
        <taxon>Thermalbibacter</taxon>
    </lineage>
</organism>
<dbReference type="EMBL" id="JAMSLR010000005">
    <property type="protein sequence ID" value="MCM8749195.1"/>
    <property type="molecule type" value="Genomic_DNA"/>
</dbReference>
<dbReference type="Proteomes" id="UP001165306">
    <property type="component" value="Unassembled WGS sequence"/>
</dbReference>
<keyword evidence="2" id="KW-1185">Reference proteome</keyword>
<comment type="caution">
    <text evidence="1">The sequence shown here is derived from an EMBL/GenBank/DDBJ whole genome shotgun (WGS) entry which is preliminary data.</text>
</comment>
<dbReference type="AlphaFoldDB" id="A0AA41WFN7"/>
<sequence>EVLEHVARAGFDPDARERAGGRLAGLSWRGRVLRGSDLLSPAEAHYLRHVVAQREWPLGTTLDDYLASIPRVILDPRSGVLISQYQGKGWHLAVVRRSEEFRGPEGSDWILVEYRLATGHWMTAFQPRTGLTYFDDPRRGDKRWVRRPR</sequence>
<proteinExistence type="predicted"/>
<protein>
    <submittedName>
        <fullName evidence="1">Uncharacterized protein</fullName>
    </submittedName>
</protein>
<name>A0AA41WFN7_9BACT</name>
<feature type="non-terminal residue" evidence="1">
    <location>
        <position position="1"/>
    </location>
</feature>
<evidence type="ECO:0000313" key="1">
    <source>
        <dbReference type="EMBL" id="MCM8749195.1"/>
    </source>
</evidence>
<evidence type="ECO:0000313" key="2">
    <source>
        <dbReference type="Proteomes" id="UP001165306"/>
    </source>
</evidence>